<protein>
    <submittedName>
        <fullName evidence="3">DRBM domain-containing protein</fullName>
    </submittedName>
</protein>
<reference evidence="3" key="2">
    <citation type="submission" date="2019-09" db="UniProtKB">
        <authorList>
            <consortium name="WormBaseParasite"/>
        </authorList>
    </citation>
    <scope>IDENTIFICATION</scope>
</reference>
<accession>A0A183GEN6</accession>
<evidence type="ECO:0000313" key="2">
    <source>
        <dbReference type="Proteomes" id="UP000050761"/>
    </source>
</evidence>
<reference evidence="1 2" key="1">
    <citation type="submission" date="2018-11" db="EMBL/GenBank/DDBJ databases">
        <authorList>
            <consortium name="Pathogen Informatics"/>
        </authorList>
    </citation>
    <scope>NUCLEOTIDE SEQUENCE [LARGE SCALE GENOMIC DNA]</scope>
</reference>
<accession>A0A3P8CSY6</accession>
<dbReference type="AlphaFoldDB" id="A0A183GEN6"/>
<sequence>MVSDHQTTSIEAWAADFRTECAPDVFPIDGKCLKCHLAVHFSSAMRLEFECRNQNKEKKEMAAFAALQQMAPNGTVDTRNAVNIM</sequence>
<organism evidence="2 3">
    <name type="scientific">Heligmosomoides polygyrus</name>
    <name type="common">Parasitic roundworm</name>
    <dbReference type="NCBI Taxonomy" id="6339"/>
    <lineage>
        <taxon>Eukaryota</taxon>
        <taxon>Metazoa</taxon>
        <taxon>Ecdysozoa</taxon>
        <taxon>Nematoda</taxon>
        <taxon>Chromadorea</taxon>
        <taxon>Rhabditida</taxon>
        <taxon>Rhabditina</taxon>
        <taxon>Rhabditomorpha</taxon>
        <taxon>Strongyloidea</taxon>
        <taxon>Heligmosomidae</taxon>
        <taxon>Heligmosomoides</taxon>
    </lineage>
</organism>
<gene>
    <name evidence="1" type="ORF">HPBE_LOCUS20806</name>
</gene>
<proteinExistence type="predicted"/>
<dbReference type="WBParaSite" id="HPBE_0002080701-mRNA-1">
    <property type="protein sequence ID" value="HPBE_0002080701-mRNA-1"/>
    <property type="gene ID" value="HPBE_0002080701"/>
</dbReference>
<evidence type="ECO:0000313" key="3">
    <source>
        <dbReference type="WBParaSite" id="HPBE_0002080701-mRNA-1"/>
    </source>
</evidence>
<dbReference type="EMBL" id="UZAH01032460">
    <property type="protein sequence ID" value="VDP21925.1"/>
    <property type="molecule type" value="Genomic_DNA"/>
</dbReference>
<name>A0A183GEN6_HELPZ</name>
<dbReference type="Proteomes" id="UP000050761">
    <property type="component" value="Unassembled WGS sequence"/>
</dbReference>
<evidence type="ECO:0000313" key="1">
    <source>
        <dbReference type="EMBL" id="VDP21925.1"/>
    </source>
</evidence>
<keyword evidence="2" id="KW-1185">Reference proteome</keyword>